<accession>A0ABV5G3S2</accession>
<sequence length="53" mass="5825">MPETVPGSARCSWWYSVLLRGSSRCARCAGEEGAFAGLRRPQAVVVCGRRRQV</sequence>
<protein>
    <submittedName>
        <fullName evidence="1">Uncharacterized protein</fullName>
    </submittedName>
</protein>
<dbReference type="EMBL" id="JBHMFI010000001">
    <property type="protein sequence ID" value="MFB9073586.1"/>
    <property type="molecule type" value="Genomic_DNA"/>
</dbReference>
<evidence type="ECO:0000313" key="2">
    <source>
        <dbReference type="Proteomes" id="UP001589575"/>
    </source>
</evidence>
<name>A0ABV5G3S2_9MICC</name>
<reference evidence="1 2" key="1">
    <citation type="submission" date="2024-09" db="EMBL/GenBank/DDBJ databases">
        <authorList>
            <person name="Sun Q."/>
            <person name="Mori K."/>
        </authorList>
    </citation>
    <scope>NUCLEOTIDE SEQUENCE [LARGE SCALE GENOMIC DNA]</scope>
    <source>
        <strain evidence="1 2">CCM 7609</strain>
    </source>
</reference>
<comment type="caution">
    <text evidence="1">The sequence shown here is derived from an EMBL/GenBank/DDBJ whole genome shotgun (WGS) entry which is preliminary data.</text>
</comment>
<dbReference type="Proteomes" id="UP001589575">
    <property type="component" value="Unassembled WGS sequence"/>
</dbReference>
<keyword evidence="2" id="KW-1185">Reference proteome</keyword>
<organism evidence="1 2">
    <name type="scientific">Citricoccus parietis</name>
    <dbReference type="NCBI Taxonomy" id="592307"/>
    <lineage>
        <taxon>Bacteria</taxon>
        <taxon>Bacillati</taxon>
        <taxon>Actinomycetota</taxon>
        <taxon>Actinomycetes</taxon>
        <taxon>Micrococcales</taxon>
        <taxon>Micrococcaceae</taxon>
        <taxon>Citricoccus</taxon>
    </lineage>
</organism>
<proteinExistence type="predicted"/>
<gene>
    <name evidence="1" type="ORF">ACFFX0_21260</name>
</gene>
<evidence type="ECO:0000313" key="1">
    <source>
        <dbReference type="EMBL" id="MFB9073586.1"/>
    </source>
</evidence>